<evidence type="ECO:0000313" key="1">
    <source>
        <dbReference type="EMBL" id="QDV37605.1"/>
    </source>
</evidence>
<name>A0A518H9R9_9BACT</name>
<dbReference type="EMBL" id="CP036426">
    <property type="protein sequence ID" value="QDV37605.1"/>
    <property type="molecule type" value="Genomic_DNA"/>
</dbReference>
<keyword evidence="2" id="KW-1185">Reference proteome</keyword>
<dbReference type="OrthoDB" id="2428511at2"/>
<dbReference type="RefSeq" id="WP_145275579.1">
    <property type="nucleotide sequence ID" value="NZ_CP036426.1"/>
</dbReference>
<protein>
    <submittedName>
        <fullName evidence="1">Uncharacterized protein</fullName>
    </submittedName>
</protein>
<proteinExistence type="predicted"/>
<accession>A0A518H9R9</accession>
<reference evidence="1 2" key="1">
    <citation type="submission" date="2019-02" db="EMBL/GenBank/DDBJ databases">
        <title>Deep-cultivation of Planctomycetes and their phenomic and genomic characterization uncovers novel biology.</title>
        <authorList>
            <person name="Wiegand S."/>
            <person name="Jogler M."/>
            <person name="Boedeker C."/>
            <person name="Pinto D."/>
            <person name="Vollmers J."/>
            <person name="Rivas-Marin E."/>
            <person name="Kohn T."/>
            <person name="Peeters S.H."/>
            <person name="Heuer A."/>
            <person name="Rast P."/>
            <person name="Oberbeckmann S."/>
            <person name="Bunk B."/>
            <person name="Jeske O."/>
            <person name="Meyerdierks A."/>
            <person name="Storesund J.E."/>
            <person name="Kallscheuer N."/>
            <person name="Luecker S."/>
            <person name="Lage O.M."/>
            <person name="Pohl T."/>
            <person name="Merkel B.J."/>
            <person name="Hornburger P."/>
            <person name="Mueller R.-W."/>
            <person name="Bruemmer F."/>
            <person name="Labrenz M."/>
            <person name="Spormann A.M."/>
            <person name="Op den Camp H."/>
            <person name="Overmann J."/>
            <person name="Amann R."/>
            <person name="Jetten M.S.M."/>
            <person name="Mascher T."/>
            <person name="Medema M.H."/>
            <person name="Devos D.P."/>
            <person name="Kaster A.-K."/>
            <person name="Ovreas L."/>
            <person name="Rohde M."/>
            <person name="Galperin M.Y."/>
            <person name="Jogler C."/>
        </authorList>
    </citation>
    <scope>NUCLEOTIDE SEQUENCE [LARGE SCALE GENOMIC DNA]</scope>
    <source>
        <strain evidence="1 2">ElP</strain>
    </source>
</reference>
<sequence>MGVVHTSKLRVEKHEGPHRTAHLEGFGEPIPFGIHGGIKHFYGRKYGREITGPEYPATLDYIIAGVAG</sequence>
<dbReference type="Proteomes" id="UP000317835">
    <property type="component" value="Chromosome"/>
</dbReference>
<organism evidence="1 2">
    <name type="scientific">Tautonia plasticadhaerens</name>
    <dbReference type="NCBI Taxonomy" id="2527974"/>
    <lineage>
        <taxon>Bacteria</taxon>
        <taxon>Pseudomonadati</taxon>
        <taxon>Planctomycetota</taxon>
        <taxon>Planctomycetia</taxon>
        <taxon>Isosphaerales</taxon>
        <taxon>Isosphaeraceae</taxon>
        <taxon>Tautonia</taxon>
    </lineage>
</organism>
<dbReference type="KEGG" id="tpla:ElP_55450"/>
<dbReference type="AlphaFoldDB" id="A0A518H9R9"/>
<gene>
    <name evidence="1" type="ORF">ElP_55450</name>
</gene>
<evidence type="ECO:0000313" key="2">
    <source>
        <dbReference type="Proteomes" id="UP000317835"/>
    </source>
</evidence>